<sequence length="83" mass="9116">MKCPGRIHPVHLLDRQLTAGAAEKNVQLPVIVDINAVTTVLLIDSHCWLRCAAVRCAVLRRRSGRGYNLVSPFVLTLDSSVPI</sequence>
<evidence type="ECO:0000313" key="2">
    <source>
        <dbReference type="Proteomes" id="UP001314229"/>
    </source>
</evidence>
<keyword evidence="2" id="KW-1185">Reference proteome</keyword>
<protein>
    <submittedName>
        <fullName evidence="1">Uncharacterized protein</fullName>
    </submittedName>
</protein>
<name>A0AAV1NSL2_SCOSC</name>
<proteinExistence type="predicted"/>
<organism evidence="1 2">
    <name type="scientific">Scomber scombrus</name>
    <name type="common">Atlantic mackerel</name>
    <name type="synonym">Scomber vernalis</name>
    <dbReference type="NCBI Taxonomy" id="13677"/>
    <lineage>
        <taxon>Eukaryota</taxon>
        <taxon>Metazoa</taxon>
        <taxon>Chordata</taxon>
        <taxon>Craniata</taxon>
        <taxon>Vertebrata</taxon>
        <taxon>Euteleostomi</taxon>
        <taxon>Actinopterygii</taxon>
        <taxon>Neopterygii</taxon>
        <taxon>Teleostei</taxon>
        <taxon>Neoteleostei</taxon>
        <taxon>Acanthomorphata</taxon>
        <taxon>Pelagiaria</taxon>
        <taxon>Scombriformes</taxon>
        <taxon>Scombridae</taxon>
        <taxon>Scomber</taxon>
    </lineage>
</organism>
<comment type="caution">
    <text evidence="1">The sequence shown here is derived from an EMBL/GenBank/DDBJ whole genome shotgun (WGS) entry which is preliminary data.</text>
</comment>
<gene>
    <name evidence="1" type="ORF">FSCOSCO3_A028630</name>
</gene>
<accession>A0AAV1NSL2</accession>
<evidence type="ECO:0000313" key="1">
    <source>
        <dbReference type="EMBL" id="CAK6962005.1"/>
    </source>
</evidence>
<dbReference type="AlphaFoldDB" id="A0AAV1NSL2"/>
<dbReference type="Proteomes" id="UP001314229">
    <property type="component" value="Unassembled WGS sequence"/>
</dbReference>
<reference evidence="1 2" key="1">
    <citation type="submission" date="2024-01" db="EMBL/GenBank/DDBJ databases">
        <authorList>
            <person name="Alioto T."/>
            <person name="Alioto T."/>
            <person name="Gomez Garrido J."/>
        </authorList>
    </citation>
    <scope>NUCLEOTIDE SEQUENCE [LARGE SCALE GENOMIC DNA]</scope>
</reference>
<dbReference type="EMBL" id="CAWUFR010000054">
    <property type="protein sequence ID" value="CAK6962005.1"/>
    <property type="molecule type" value="Genomic_DNA"/>
</dbReference>